<evidence type="ECO:0000256" key="1">
    <source>
        <dbReference type="ARBA" id="ARBA00004196"/>
    </source>
</evidence>
<evidence type="ECO:0000313" key="6">
    <source>
        <dbReference type="Proteomes" id="UP000277999"/>
    </source>
</evidence>
<protein>
    <submittedName>
        <fullName evidence="5">Zinc ABC transporter substrate-binding protein</fullName>
    </submittedName>
</protein>
<evidence type="ECO:0000256" key="2">
    <source>
        <dbReference type="ARBA" id="ARBA00022448"/>
    </source>
</evidence>
<dbReference type="GO" id="GO:0046872">
    <property type="term" value="F:metal ion binding"/>
    <property type="evidence" value="ECO:0007669"/>
    <property type="project" value="UniProtKB-KW"/>
</dbReference>
<dbReference type="InterPro" id="IPR050492">
    <property type="entry name" value="Bact_metal-bind_prot9"/>
</dbReference>
<dbReference type="EMBL" id="RFAQ01000027">
    <property type="protein sequence ID" value="RMD00463.1"/>
    <property type="molecule type" value="Genomic_DNA"/>
</dbReference>
<keyword evidence="4" id="KW-0732">Signal</keyword>
<comment type="caution">
    <text evidence="5">The sequence shown here is derived from an EMBL/GenBank/DDBJ whole genome shotgun (WGS) entry which is preliminary data.</text>
</comment>
<dbReference type="PROSITE" id="PS51257">
    <property type="entry name" value="PROKAR_LIPOPROTEIN"/>
    <property type="match status" value="1"/>
</dbReference>
<accession>A0A3M0SPR0</accession>
<dbReference type="AlphaFoldDB" id="A0A3M0SPR0"/>
<evidence type="ECO:0000256" key="4">
    <source>
        <dbReference type="ARBA" id="ARBA00022729"/>
    </source>
</evidence>
<evidence type="ECO:0000256" key="3">
    <source>
        <dbReference type="ARBA" id="ARBA00022723"/>
    </source>
</evidence>
<dbReference type="Pfam" id="PF01297">
    <property type="entry name" value="ZnuA"/>
    <property type="match status" value="1"/>
</dbReference>
<evidence type="ECO:0000313" key="5">
    <source>
        <dbReference type="EMBL" id="RMD00463.1"/>
    </source>
</evidence>
<dbReference type="GO" id="GO:0007155">
    <property type="term" value="P:cell adhesion"/>
    <property type="evidence" value="ECO:0007669"/>
    <property type="project" value="InterPro"/>
</dbReference>
<keyword evidence="2" id="KW-0813">Transport</keyword>
<dbReference type="PANTHER" id="PTHR42953">
    <property type="entry name" value="HIGH-AFFINITY ZINC UPTAKE SYSTEM PROTEIN ZNUA-RELATED"/>
    <property type="match status" value="1"/>
</dbReference>
<keyword evidence="3" id="KW-0479">Metal-binding</keyword>
<dbReference type="InterPro" id="IPR006129">
    <property type="entry name" value="AdhesinB"/>
</dbReference>
<dbReference type="GO" id="GO:0030313">
    <property type="term" value="C:cell envelope"/>
    <property type="evidence" value="ECO:0007669"/>
    <property type="project" value="UniProtKB-SubCell"/>
</dbReference>
<proteinExistence type="predicted"/>
<dbReference type="InterPro" id="IPR006127">
    <property type="entry name" value="ZnuA-like"/>
</dbReference>
<dbReference type="Gene3D" id="3.40.50.1980">
    <property type="entry name" value="Nitrogenase molybdenum iron protein domain"/>
    <property type="match status" value="1"/>
</dbReference>
<sequence length="307" mass="35966">MKKVLSLIMSFLIIFIVVGCNSKEEYKSNSKLQVRNNVQLNIVTTDKFLYNMVKSIVGNRHVVEYMFNDRKSEMNFKFTEDSVNNVSKKDLFFYVGADYEPWVDTFVDKLNKSKVGVINVSRGINLLSYNRVIKYNNTILKDNPYYVNNIDNYRIALMNIKNALEDRDAKSRDFYEKNFSETLNKLDSYKKDLKSVDGELSNYTFIVIEDELSYFARYNNLKLLDVSPREDNSIMPLDSAGQKNLEQKLKDNKVVLLYNNDAVVKSNEELIKIYNIKTSKIEIYNGDFNYEETLKHNINSLENIYKK</sequence>
<dbReference type="PRINTS" id="PR00691">
    <property type="entry name" value="ADHESINB"/>
</dbReference>
<dbReference type="Proteomes" id="UP000277999">
    <property type="component" value="Unassembled WGS sequence"/>
</dbReference>
<dbReference type="PANTHER" id="PTHR42953:SF1">
    <property type="entry name" value="METAL-BINDING PROTEIN HI_0362-RELATED"/>
    <property type="match status" value="1"/>
</dbReference>
<gene>
    <name evidence="5" type="ORF">D9O40_09890</name>
</gene>
<name>A0A3M0SPR0_9CLOT</name>
<organism evidence="5 6">
    <name type="scientific">Clostridium autoethanogenum</name>
    <dbReference type="NCBI Taxonomy" id="84023"/>
    <lineage>
        <taxon>Bacteria</taxon>
        <taxon>Bacillati</taxon>
        <taxon>Bacillota</taxon>
        <taxon>Clostridia</taxon>
        <taxon>Eubacteriales</taxon>
        <taxon>Clostridiaceae</taxon>
        <taxon>Clostridium</taxon>
    </lineage>
</organism>
<dbReference type="GO" id="GO:0030001">
    <property type="term" value="P:metal ion transport"/>
    <property type="evidence" value="ECO:0007669"/>
    <property type="project" value="InterPro"/>
</dbReference>
<comment type="subcellular location">
    <subcellularLocation>
        <location evidence="1">Cell envelope</location>
    </subcellularLocation>
</comment>
<reference evidence="5 6" key="1">
    <citation type="submission" date="2018-10" db="EMBL/GenBank/DDBJ databases">
        <title>Genome-centric metagenomics revealed C2 chemical producing, CO utilizing Clostridium with novel acetogenic gene cluster.</title>
        <authorList>
            <person name="Kang H."/>
            <person name="Park B."/>
            <person name="Choi I.G."/>
            <person name="Chang I.S."/>
        </authorList>
    </citation>
    <scope>NUCLEOTIDE SEQUENCE [LARGE SCALE GENOMIC DNA]</scope>
    <source>
        <strain evidence="5 6">H21-9</strain>
    </source>
</reference>
<dbReference type="SUPFAM" id="SSF53807">
    <property type="entry name" value="Helical backbone' metal receptor"/>
    <property type="match status" value="1"/>
</dbReference>